<evidence type="ECO:0000313" key="1">
    <source>
        <dbReference type="EMBL" id="EOA31564.1"/>
    </source>
</evidence>
<sequence length="177" mass="20306">VFQVLETYKPNILSKKKRFKVSSVREKKRNTKGYNMAYSTKLCLPLRTPCLAPKTVRSKTVMILQQSQVQVQVKHVTVSQPQPIRYSTKNTVFEDPTQGIICYTDDNGEVICEGYDEGPRCPTQSPMVASYSREVEILDLLQRSYQELRGAEKDGQTQMIASQPELKMIEWSSFDFL</sequence>
<gene>
    <name evidence="1" type="ORF">CARUB_v10014757mg</name>
</gene>
<accession>R0HP84</accession>
<organism evidence="1 2">
    <name type="scientific">Capsella rubella</name>
    <dbReference type="NCBI Taxonomy" id="81985"/>
    <lineage>
        <taxon>Eukaryota</taxon>
        <taxon>Viridiplantae</taxon>
        <taxon>Streptophyta</taxon>
        <taxon>Embryophyta</taxon>
        <taxon>Tracheophyta</taxon>
        <taxon>Spermatophyta</taxon>
        <taxon>Magnoliopsida</taxon>
        <taxon>eudicotyledons</taxon>
        <taxon>Gunneridae</taxon>
        <taxon>Pentapetalae</taxon>
        <taxon>rosids</taxon>
        <taxon>malvids</taxon>
        <taxon>Brassicales</taxon>
        <taxon>Brassicaceae</taxon>
        <taxon>Camelineae</taxon>
        <taxon>Capsella</taxon>
    </lineage>
</organism>
<name>R0HP84_9BRAS</name>
<dbReference type="PANTHER" id="PTHR34206">
    <property type="entry name" value="OS06G0193300 PROTEIN"/>
    <property type="match status" value="1"/>
</dbReference>
<protein>
    <submittedName>
        <fullName evidence="1">Uncharacterized protein</fullName>
    </submittedName>
</protein>
<feature type="non-terminal residue" evidence="1">
    <location>
        <position position="1"/>
    </location>
</feature>
<proteinExistence type="predicted"/>
<keyword evidence="2" id="KW-1185">Reference proteome</keyword>
<dbReference type="STRING" id="81985.R0HP84"/>
<evidence type="ECO:0000313" key="2">
    <source>
        <dbReference type="Proteomes" id="UP000029121"/>
    </source>
</evidence>
<dbReference type="OrthoDB" id="581210at2759"/>
<reference evidence="2" key="1">
    <citation type="journal article" date="2013" name="Nat. Genet.">
        <title>The Capsella rubella genome and the genomic consequences of rapid mating system evolution.</title>
        <authorList>
            <person name="Slotte T."/>
            <person name="Hazzouri K.M."/>
            <person name="Agren J.A."/>
            <person name="Koenig D."/>
            <person name="Maumus F."/>
            <person name="Guo Y.L."/>
            <person name="Steige K."/>
            <person name="Platts A.E."/>
            <person name="Escobar J.S."/>
            <person name="Newman L.K."/>
            <person name="Wang W."/>
            <person name="Mandakova T."/>
            <person name="Vello E."/>
            <person name="Smith L.M."/>
            <person name="Henz S.R."/>
            <person name="Steffen J."/>
            <person name="Takuno S."/>
            <person name="Brandvain Y."/>
            <person name="Coop G."/>
            <person name="Andolfatto P."/>
            <person name="Hu T.T."/>
            <person name="Blanchette M."/>
            <person name="Clark R.M."/>
            <person name="Quesneville H."/>
            <person name="Nordborg M."/>
            <person name="Gaut B.S."/>
            <person name="Lysak M.A."/>
            <person name="Jenkins J."/>
            <person name="Grimwood J."/>
            <person name="Chapman J."/>
            <person name="Prochnik S."/>
            <person name="Shu S."/>
            <person name="Rokhsar D."/>
            <person name="Schmutz J."/>
            <person name="Weigel D."/>
            <person name="Wright S.I."/>
        </authorList>
    </citation>
    <scope>NUCLEOTIDE SEQUENCE [LARGE SCALE GENOMIC DNA]</scope>
    <source>
        <strain evidence="2">cv. Monte Gargano</strain>
    </source>
</reference>
<dbReference type="KEGG" id="crb:17893756"/>
<dbReference type="PANTHER" id="PTHR34206:SF1">
    <property type="entry name" value="OS10G0390701 PROTEIN"/>
    <property type="match status" value="1"/>
</dbReference>
<dbReference type="AlphaFoldDB" id="R0HP84"/>
<dbReference type="eggNOG" id="ENOG502S4D7">
    <property type="taxonomic scope" value="Eukaryota"/>
</dbReference>
<dbReference type="Proteomes" id="UP000029121">
    <property type="component" value="Unassembled WGS sequence"/>
</dbReference>
<dbReference type="EMBL" id="KB870807">
    <property type="protein sequence ID" value="EOA31564.1"/>
    <property type="molecule type" value="Genomic_DNA"/>
</dbReference>